<dbReference type="OrthoDB" id="5955317at2759"/>
<accession>A0A7L3L683</accession>
<organism evidence="1 2">
    <name type="scientific">Turnix velox</name>
    <name type="common">Little buttonquail</name>
    <dbReference type="NCBI Taxonomy" id="2529409"/>
    <lineage>
        <taxon>Eukaryota</taxon>
        <taxon>Metazoa</taxon>
        <taxon>Chordata</taxon>
        <taxon>Craniata</taxon>
        <taxon>Vertebrata</taxon>
        <taxon>Euteleostomi</taxon>
        <taxon>Archelosauria</taxon>
        <taxon>Archosauria</taxon>
        <taxon>Dinosauria</taxon>
        <taxon>Saurischia</taxon>
        <taxon>Theropoda</taxon>
        <taxon>Coelurosauria</taxon>
        <taxon>Aves</taxon>
        <taxon>Neognathae</taxon>
        <taxon>Neoaves</taxon>
        <taxon>Charadriiformes</taxon>
        <taxon>Turnicidae</taxon>
        <taxon>Turnix</taxon>
    </lineage>
</organism>
<evidence type="ECO:0000313" key="2">
    <source>
        <dbReference type="Proteomes" id="UP000582182"/>
    </source>
</evidence>
<proteinExistence type="predicted"/>
<feature type="non-terminal residue" evidence="1">
    <location>
        <position position="86"/>
    </location>
</feature>
<protein>
    <submittedName>
        <fullName evidence="1">TM183 protein</fullName>
    </submittedName>
</protein>
<dbReference type="GO" id="GO:0019005">
    <property type="term" value="C:SCF ubiquitin ligase complex"/>
    <property type="evidence" value="ECO:0007669"/>
    <property type="project" value="TreeGrafter"/>
</dbReference>
<dbReference type="PANTHER" id="PTHR20988:SF2">
    <property type="entry name" value="TRANSMEMBRANE PROTEIN 183A-RELATED"/>
    <property type="match status" value="1"/>
</dbReference>
<sequence>MEKLHCLRACVIRSLYHMYEPFASRVSRNPAIPDSTPSTLKNSRPSLCGTLEPLWCQQECLPFKDHPPNFWWSSRTADPWTTSSAP</sequence>
<dbReference type="PANTHER" id="PTHR20988">
    <property type="entry name" value="TRANSMEMBRANE PROTEIN 183A-RELATED"/>
    <property type="match status" value="1"/>
</dbReference>
<reference evidence="1 2" key="1">
    <citation type="submission" date="2019-09" db="EMBL/GenBank/DDBJ databases">
        <title>Bird 10,000 Genomes (B10K) Project - Family phase.</title>
        <authorList>
            <person name="Zhang G."/>
        </authorList>
    </citation>
    <scope>NUCLEOTIDE SEQUENCE [LARGE SCALE GENOMIC DNA]</scope>
    <source>
        <strain evidence="1">B10K-DU-029-46</strain>
    </source>
</reference>
<name>A0A7L3L683_9CHAR</name>
<keyword evidence="2" id="KW-1185">Reference proteome</keyword>
<feature type="non-terminal residue" evidence="1">
    <location>
        <position position="1"/>
    </location>
</feature>
<dbReference type="EMBL" id="VZTY01005276">
    <property type="protein sequence ID" value="NXU48900.1"/>
    <property type="molecule type" value="Genomic_DNA"/>
</dbReference>
<dbReference type="AlphaFoldDB" id="A0A7L3L683"/>
<comment type="caution">
    <text evidence="1">The sequence shown here is derived from an EMBL/GenBank/DDBJ whole genome shotgun (WGS) entry which is preliminary data.</text>
</comment>
<dbReference type="GO" id="GO:0031647">
    <property type="term" value="P:regulation of protein stability"/>
    <property type="evidence" value="ECO:0007669"/>
    <property type="project" value="TreeGrafter"/>
</dbReference>
<dbReference type="Proteomes" id="UP000582182">
    <property type="component" value="Unassembled WGS sequence"/>
</dbReference>
<evidence type="ECO:0000313" key="1">
    <source>
        <dbReference type="EMBL" id="NXU48900.1"/>
    </source>
</evidence>
<dbReference type="InterPro" id="IPR026509">
    <property type="entry name" value="TMEM183"/>
</dbReference>
<gene>
    <name evidence="1" type="primary">Tmem183</name>
    <name evidence="1" type="ORF">TURVEL_R13884</name>
</gene>